<keyword evidence="3" id="KW-1185">Reference proteome</keyword>
<evidence type="ECO:0000256" key="1">
    <source>
        <dbReference type="SAM" id="MobiDB-lite"/>
    </source>
</evidence>
<proteinExistence type="predicted"/>
<dbReference type="EMBL" id="JAEAOA010000161">
    <property type="protein sequence ID" value="KAK3580008.1"/>
    <property type="molecule type" value="Genomic_DNA"/>
</dbReference>
<reference evidence="2" key="3">
    <citation type="submission" date="2023-05" db="EMBL/GenBank/DDBJ databases">
        <authorList>
            <person name="Smith C.H."/>
        </authorList>
    </citation>
    <scope>NUCLEOTIDE SEQUENCE</scope>
    <source>
        <strain evidence="2">CHS0354</strain>
        <tissue evidence="2">Mantle</tissue>
    </source>
</reference>
<name>A0AAE0RUW6_9BIVA</name>
<reference evidence="2" key="1">
    <citation type="journal article" date="2021" name="Genome Biol. Evol.">
        <title>A High-Quality Reference Genome for a Parasitic Bivalve with Doubly Uniparental Inheritance (Bivalvia: Unionida).</title>
        <authorList>
            <person name="Smith C.H."/>
        </authorList>
    </citation>
    <scope>NUCLEOTIDE SEQUENCE</scope>
    <source>
        <strain evidence="2">CHS0354</strain>
    </source>
</reference>
<reference evidence="2" key="2">
    <citation type="journal article" date="2021" name="Genome Biol. Evol.">
        <title>Developing a high-quality reference genome for a parasitic bivalve with doubly uniparental inheritance (Bivalvia: Unionida).</title>
        <authorList>
            <person name="Smith C.H."/>
        </authorList>
    </citation>
    <scope>NUCLEOTIDE SEQUENCE</scope>
    <source>
        <strain evidence="2">CHS0354</strain>
        <tissue evidence="2">Mantle</tissue>
    </source>
</reference>
<feature type="region of interest" description="Disordered" evidence="1">
    <location>
        <begin position="1"/>
        <end position="30"/>
    </location>
</feature>
<comment type="caution">
    <text evidence="2">The sequence shown here is derived from an EMBL/GenBank/DDBJ whole genome shotgun (WGS) entry which is preliminary data.</text>
</comment>
<dbReference type="AlphaFoldDB" id="A0AAE0RUW6"/>
<accession>A0AAE0RUW6</accession>
<dbReference type="Proteomes" id="UP001195483">
    <property type="component" value="Unassembled WGS sequence"/>
</dbReference>
<evidence type="ECO:0000313" key="2">
    <source>
        <dbReference type="EMBL" id="KAK3580008.1"/>
    </source>
</evidence>
<feature type="compositionally biased region" description="Polar residues" evidence="1">
    <location>
        <begin position="20"/>
        <end position="30"/>
    </location>
</feature>
<protein>
    <submittedName>
        <fullName evidence="2">Uncharacterized protein</fullName>
    </submittedName>
</protein>
<feature type="compositionally biased region" description="Polar residues" evidence="1">
    <location>
        <begin position="1"/>
        <end position="11"/>
    </location>
</feature>
<organism evidence="2 3">
    <name type="scientific">Potamilus streckersoni</name>
    <dbReference type="NCBI Taxonomy" id="2493646"/>
    <lineage>
        <taxon>Eukaryota</taxon>
        <taxon>Metazoa</taxon>
        <taxon>Spiralia</taxon>
        <taxon>Lophotrochozoa</taxon>
        <taxon>Mollusca</taxon>
        <taxon>Bivalvia</taxon>
        <taxon>Autobranchia</taxon>
        <taxon>Heteroconchia</taxon>
        <taxon>Palaeoheterodonta</taxon>
        <taxon>Unionida</taxon>
        <taxon>Unionoidea</taxon>
        <taxon>Unionidae</taxon>
        <taxon>Ambleminae</taxon>
        <taxon>Lampsilini</taxon>
        <taxon>Potamilus</taxon>
    </lineage>
</organism>
<gene>
    <name evidence="2" type="ORF">CHS0354_001669</name>
</gene>
<evidence type="ECO:0000313" key="3">
    <source>
        <dbReference type="Proteomes" id="UP001195483"/>
    </source>
</evidence>
<sequence length="265" mass="29957">MSLHMSNQSTVVDKLDSVRQSRNKGSSVVTMTSDSPINATGFKIGFSHLFLSPILTDLFSTMVTATVWKKLQHDFISLVGQYTLNQISFGDSATNVFTEVSHVSYFDRKHPASEAFSRKILSHQTRITQGSSMDHNKSSINSNIVQTGMRCTTPSEYYSGVVSGNRGTTATNMISRDSPNRHRCENISHCIDKNGVCGSGINHKDNHELYREGLLYQSVAESRKMKALNRDRYKSEMRTEDGSFHCCFKRLHWNIKRINSSHWMC</sequence>